<dbReference type="HOGENOM" id="CLU_087351_0_1_10"/>
<reference evidence="2 3" key="1">
    <citation type="submission" date="2013-04" db="EMBL/GenBank/DDBJ databases">
        <title>The Genome Sequence of Parabacteroides gordonii DSM 23371.</title>
        <authorList>
            <consortium name="The Broad Institute Genomics Platform"/>
            <person name="Earl A."/>
            <person name="Ward D."/>
            <person name="Feldgarden M."/>
            <person name="Gevers D."/>
            <person name="Martens E."/>
            <person name="Sakamoto M."/>
            <person name="Benno Y."/>
            <person name="Suzuki N."/>
            <person name="Matsunaga N."/>
            <person name="Koshihara K."/>
            <person name="Seki M."/>
            <person name="Komiya H."/>
            <person name="Walker B."/>
            <person name="Young S."/>
            <person name="Zeng Q."/>
            <person name="Gargeya S."/>
            <person name="Fitzgerald M."/>
            <person name="Haas B."/>
            <person name="Abouelleil A."/>
            <person name="Allen A.W."/>
            <person name="Alvarado L."/>
            <person name="Arachchi H.M."/>
            <person name="Berlin A.M."/>
            <person name="Chapman S.B."/>
            <person name="Gainer-Dewar J."/>
            <person name="Goldberg J."/>
            <person name="Griggs A."/>
            <person name="Gujja S."/>
            <person name="Hansen M."/>
            <person name="Howarth C."/>
            <person name="Imamovic A."/>
            <person name="Ireland A."/>
            <person name="Larimer J."/>
            <person name="McCowan C."/>
            <person name="Murphy C."/>
            <person name="Pearson M."/>
            <person name="Poon T.W."/>
            <person name="Priest M."/>
            <person name="Roberts A."/>
            <person name="Saif S."/>
            <person name="Shea T."/>
            <person name="Sisk P."/>
            <person name="Sykes S."/>
            <person name="Wortman J."/>
            <person name="Nusbaum C."/>
            <person name="Birren B."/>
        </authorList>
    </citation>
    <scope>NUCLEOTIDE SEQUENCE [LARGE SCALE GENOMIC DNA]</scope>
    <source>
        <strain evidence="2 3">MS-1</strain>
    </source>
</reference>
<dbReference type="CDD" id="cd04301">
    <property type="entry name" value="NAT_SF"/>
    <property type="match status" value="1"/>
</dbReference>
<dbReference type="Gene3D" id="3.40.630.30">
    <property type="match status" value="1"/>
</dbReference>
<name>A0A0F5JLR0_9BACT</name>
<evidence type="ECO:0000259" key="1">
    <source>
        <dbReference type="PROSITE" id="PS51186"/>
    </source>
</evidence>
<keyword evidence="3" id="KW-1185">Reference proteome</keyword>
<dbReference type="InterPro" id="IPR000182">
    <property type="entry name" value="GNAT_dom"/>
</dbReference>
<dbReference type="Pfam" id="PF13673">
    <property type="entry name" value="Acetyltransf_10"/>
    <property type="match status" value="1"/>
</dbReference>
<dbReference type="InterPro" id="IPR052564">
    <property type="entry name" value="N-acetyltrans/Recomb-assoc"/>
</dbReference>
<dbReference type="PROSITE" id="PS51186">
    <property type="entry name" value="GNAT"/>
    <property type="match status" value="1"/>
</dbReference>
<comment type="caution">
    <text evidence="2">The sequence shown here is derived from an EMBL/GenBank/DDBJ whole genome shotgun (WGS) entry which is preliminary data.</text>
</comment>
<organism evidence="2 3">
    <name type="scientific">Parabacteroides gordonii MS-1 = DSM 23371</name>
    <dbReference type="NCBI Taxonomy" id="1203610"/>
    <lineage>
        <taxon>Bacteria</taxon>
        <taxon>Pseudomonadati</taxon>
        <taxon>Bacteroidota</taxon>
        <taxon>Bacteroidia</taxon>
        <taxon>Bacteroidales</taxon>
        <taxon>Tannerellaceae</taxon>
        <taxon>Parabacteroides</taxon>
    </lineage>
</organism>
<feature type="domain" description="N-acetyltransferase" evidence="1">
    <location>
        <begin position="11"/>
        <end position="165"/>
    </location>
</feature>
<dbReference type="STRING" id="1203610.HMPREF1536_01517"/>
<dbReference type="EMBL" id="AQHW01000009">
    <property type="protein sequence ID" value="KKB58639.1"/>
    <property type="molecule type" value="Genomic_DNA"/>
</dbReference>
<evidence type="ECO:0000313" key="2">
    <source>
        <dbReference type="EMBL" id="KKB58639.1"/>
    </source>
</evidence>
<dbReference type="GO" id="GO:0016747">
    <property type="term" value="F:acyltransferase activity, transferring groups other than amino-acyl groups"/>
    <property type="evidence" value="ECO:0007669"/>
    <property type="project" value="InterPro"/>
</dbReference>
<gene>
    <name evidence="2" type="ORF">HMPREF1536_01517</name>
</gene>
<dbReference type="PANTHER" id="PTHR43451">
    <property type="entry name" value="ACETYLTRANSFERASE (GNAT) FAMILY PROTEIN"/>
    <property type="match status" value="1"/>
</dbReference>
<dbReference type="PATRIC" id="fig|1203610.3.peg.1552"/>
<accession>A0A0F5JLR0</accession>
<protein>
    <recommendedName>
        <fullName evidence="1">N-acetyltransferase domain-containing protein</fullName>
    </recommendedName>
</protein>
<dbReference type="AlphaFoldDB" id="A0A0F5JLR0"/>
<proteinExistence type="predicted"/>
<dbReference type="PANTHER" id="PTHR43451:SF1">
    <property type="entry name" value="ACETYLTRANSFERASE"/>
    <property type="match status" value="1"/>
</dbReference>
<evidence type="ECO:0000313" key="3">
    <source>
        <dbReference type="Proteomes" id="UP000033035"/>
    </source>
</evidence>
<dbReference type="SUPFAM" id="SSF55729">
    <property type="entry name" value="Acyl-CoA N-acyltransferases (Nat)"/>
    <property type="match status" value="1"/>
</dbReference>
<sequence>MNSHYNNLEMNKIRQANRSDIPALKELYQNTVLTVNRKDYTAEEVKDWASCGADAAHWDELLKEQHYVVAENEKGVIVGFASVNDAGYMHALFVHKDFQHQGIASSLYKYLEIYAKEKGAKKLTSEVSITAKPFFEKQGFQVDEEQKRKANQLCLINYKMSKELHK</sequence>
<dbReference type="Proteomes" id="UP000033035">
    <property type="component" value="Unassembled WGS sequence"/>
</dbReference>
<dbReference type="InterPro" id="IPR016181">
    <property type="entry name" value="Acyl_CoA_acyltransferase"/>
</dbReference>